<accession>A0ABR6IZC1</accession>
<dbReference type="PANTHER" id="PTHR35528:SF3">
    <property type="entry name" value="BLL1675 PROTEIN"/>
    <property type="match status" value="1"/>
</dbReference>
<sequence>MLTRLLKKQGLALKRMITDKLGSYAAARRQIMPTVEHRSHKGLNNWAEIPICQYGNESGQCRGSDPRETFNASFQSSPQFATSSFLLSHSFFSPPSSPESNGALESHDRYARLNLSAKAGPTSNALT</sequence>
<keyword evidence="2" id="KW-1185">Reference proteome</keyword>
<reference evidence="1 2" key="1">
    <citation type="submission" date="2020-08" db="EMBL/GenBank/DDBJ databases">
        <title>Genomic Encyclopedia of Type Strains, Phase IV (KMG-V): Genome sequencing to study the core and pangenomes of soil and plant-associated prokaryotes.</title>
        <authorList>
            <person name="Whitman W."/>
        </authorList>
    </citation>
    <scope>NUCLEOTIDE SEQUENCE [LARGE SCALE GENOMIC DNA]</scope>
    <source>
        <strain evidence="1 2">SEMIA 4087</strain>
    </source>
</reference>
<name>A0ABR6IZC1_9HYPH</name>
<protein>
    <recommendedName>
        <fullName evidence="3">DDE superfamily endonuclease</fullName>
    </recommendedName>
</protein>
<dbReference type="Proteomes" id="UP000551353">
    <property type="component" value="Unassembled WGS sequence"/>
</dbReference>
<dbReference type="EMBL" id="JACIFX010000026">
    <property type="protein sequence ID" value="MBB4233125.1"/>
    <property type="molecule type" value="Genomic_DNA"/>
</dbReference>
<dbReference type="InterPro" id="IPR052183">
    <property type="entry name" value="IS_Transposase"/>
</dbReference>
<evidence type="ECO:0000313" key="2">
    <source>
        <dbReference type="Proteomes" id="UP000551353"/>
    </source>
</evidence>
<comment type="caution">
    <text evidence="1">The sequence shown here is derived from an EMBL/GenBank/DDBJ whole genome shotgun (WGS) entry which is preliminary data.</text>
</comment>
<organism evidence="1 2">
    <name type="scientific">Rhizobium mongolense</name>
    <dbReference type="NCBI Taxonomy" id="57676"/>
    <lineage>
        <taxon>Bacteria</taxon>
        <taxon>Pseudomonadati</taxon>
        <taxon>Pseudomonadota</taxon>
        <taxon>Alphaproteobacteria</taxon>
        <taxon>Hyphomicrobiales</taxon>
        <taxon>Rhizobiaceae</taxon>
        <taxon>Rhizobium/Agrobacterium group</taxon>
        <taxon>Rhizobium</taxon>
    </lineage>
</organism>
<dbReference type="PANTHER" id="PTHR35528">
    <property type="entry name" value="BLL1675 PROTEIN"/>
    <property type="match status" value="1"/>
</dbReference>
<proteinExistence type="predicted"/>
<evidence type="ECO:0008006" key="3">
    <source>
        <dbReference type="Google" id="ProtNLM"/>
    </source>
</evidence>
<gene>
    <name evidence="1" type="ORF">GGD56_007028</name>
</gene>
<evidence type="ECO:0000313" key="1">
    <source>
        <dbReference type="EMBL" id="MBB4233125.1"/>
    </source>
</evidence>